<dbReference type="GO" id="GO:0046872">
    <property type="term" value="F:metal ion binding"/>
    <property type="evidence" value="ECO:0007669"/>
    <property type="project" value="UniProtKB-KW"/>
</dbReference>
<organism evidence="6 7">
    <name type="scientific">Caulifigura coniformis</name>
    <dbReference type="NCBI Taxonomy" id="2527983"/>
    <lineage>
        <taxon>Bacteria</taxon>
        <taxon>Pseudomonadati</taxon>
        <taxon>Planctomycetota</taxon>
        <taxon>Planctomycetia</taxon>
        <taxon>Planctomycetales</taxon>
        <taxon>Planctomycetaceae</taxon>
        <taxon>Caulifigura</taxon>
    </lineage>
</organism>
<dbReference type="GO" id="GO:0004065">
    <property type="term" value="F:arylsulfatase activity"/>
    <property type="evidence" value="ECO:0007669"/>
    <property type="project" value="UniProtKB-EC"/>
</dbReference>
<evidence type="ECO:0000259" key="5">
    <source>
        <dbReference type="Pfam" id="PF00884"/>
    </source>
</evidence>
<keyword evidence="2" id="KW-0479">Metal-binding</keyword>
<dbReference type="FunFam" id="3.40.720.10:FF:000070">
    <property type="entry name" value="Arylsulfatase A"/>
    <property type="match status" value="1"/>
</dbReference>
<dbReference type="SUPFAM" id="SSF53649">
    <property type="entry name" value="Alkaline phosphatase-like"/>
    <property type="match status" value="1"/>
</dbReference>
<dbReference type="OrthoDB" id="9783154at2"/>
<dbReference type="Pfam" id="PF00884">
    <property type="entry name" value="Sulfatase"/>
    <property type="match status" value="1"/>
</dbReference>
<evidence type="ECO:0000313" key="6">
    <source>
        <dbReference type="EMBL" id="QDT54009.1"/>
    </source>
</evidence>
<keyword evidence="4" id="KW-0106">Calcium</keyword>
<evidence type="ECO:0000256" key="4">
    <source>
        <dbReference type="ARBA" id="ARBA00022837"/>
    </source>
</evidence>
<dbReference type="CDD" id="cd16146">
    <property type="entry name" value="ARS_like"/>
    <property type="match status" value="1"/>
</dbReference>
<dbReference type="PROSITE" id="PS00523">
    <property type="entry name" value="SULFATASE_1"/>
    <property type="match status" value="1"/>
</dbReference>
<dbReference type="AlphaFoldDB" id="A0A517SD05"/>
<protein>
    <submittedName>
        <fullName evidence="6">Arylsulfatase</fullName>
        <ecNumber evidence="6">3.1.6.1</ecNumber>
    </submittedName>
</protein>
<evidence type="ECO:0000256" key="3">
    <source>
        <dbReference type="ARBA" id="ARBA00022801"/>
    </source>
</evidence>
<proteinExistence type="inferred from homology"/>
<evidence type="ECO:0000313" key="7">
    <source>
        <dbReference type="Proteomes" id="UP000315700"/>
    </source>
</evidence>
<keyword evidence="3 6" id="KW-0378">Hydrolase</keyword>
<comment type="similarity">
    <text evidence="1">Belongs to the sulfatase family.</text>
</comment>
<dbReference type="Gene3D" id="3.40.720.10">
    <property type="entry name" value="Alkaline Phosphatase, subunit A"/>
    <property type="match status" value="1"/>
</dbReference>
<dbReference type="Gene3D" id="3.30.1120.10">
    <property type="match status" value="1"/>
</dbReference>
<dbReference type="EC" id="3.1.6.1" evidence="6"/>
<dbReference type="Proteomes" id="UP000315700">
    <property type="component" value="Chromosome"/>
</dbReference>
<name>A0A517SD05_9PLAN</name>
<dbReference type="InterPro" id="IPR024607">
    <property type="entry name" value="Sulfatase_CS"/>
</dbReference>
<dbReference type="PANTHER" id="PTHR42693:SF53">
    <property type="entry name" value="ENDO-4-O-SULFATASE"/>
    <property type="match status" value="1"/>
</dbReference>
<dbReference type="InterPro" id="IPR050738">
    <property type="entry name" value="Sulfatase"/>
</dbReference>
<dbReference type="InterPro" id="IPR017850">
    <property type="entry name" value="Alkaline_phosphatase_core_sf"/>
</dbReference>
<dbReference type="InParanoid" id="A0A517SD05"/>
<gene>
    <name evidence="6" type="primary">atsA_13</name>
    <name evidence="6" type="ORF">Pan44_20360</name>
</gene>
<dbReference type="PANTHER" id="PTHR42693">
    <property type="entry name" value="ARYLSULFATASE FAMILY MEMBER"/>
    <property type="match status" value="1"/>
</dbReference>
<sequence length="584" mass="64814">MPMPQRLALFFAVQCAAFFGAGDVRADRPNVIVVMTDDQGYGDFSCHGNPVLKTPHLDRLHGESIRLTDFHVAPMCTPTRGQLMTGVDCLRNGAMNVSSGRTMLRLKFPTAGDLFTQAGYRTGQFGKWHLGDTYPYRPQDRGFQETVFFPSSHVGSAPDFFSNDYFDDVYSHNGVREKYEGYCTDVFFREAMQWMKRSAEAGAPFFCYLATNAPHGPWYARAEDRQPYADQKEMVAGFFGMLANIDDNMGRLETFLTESGLKQNTLLVFLTDNGGGAGLSVFNAGMRGGKVQLYEGGHRVPCFIRWPDGALRPPGDLASLCEVQDLLPTLLDLCDVSTTTKFDGLSLASQLRGSDTPLPDRTLVIQYSRMDIPAPRFGDACVLHGPWRLVSDRELYDLRSDPRQSRNVLSQHPDVVDRLRTAYRKWWDGIEPGLNQREALIIGSEAENPVLLSPADWEDSFLDQGKQVREGLRRNGGWNVEAAQAGEYRFTLRRWPAEAPGPITAGKPEEKNTAGVFPAGVALPVASARIVVGDQSDEKKVAAEDEAVEFTLTLPAGRTQLRTMLLDAAGQEIAGAYYVNVHRR</sequence>
<dbReference type="KEGG" id="ccos:Pan44_20360"/>
<feature type="domain" description="Sulfatase N-terminal" evidence="5">
    <location>
        <begin position="29"/>
        <end position="335"/>
    </location>
</feature>
<evidence type="ECO:0000256" key="2">
    <source>
        <dbReference type="ARBA" id="ARBA00022723"/>
    </source>
</evidence>
<reference evidence="6 7" key="1">
    <citation type="submission" date="2019-02" db="EMBL/GenBank/DDBJ databases">
        <title>Deep-cultivation of Planctomycetes and their phenomic and genomic characterization uncovers novel biology.</title>
        <authorList>
            <person name="Wiegand S."/>
            <person name="Jogler M."/>
            <person name="Boedeker C."/>
            <person name="Pinto D."/>
            <person name="Vollmers J."/>
            <person name="Rivas-Marin E."/>
            <person name="Kohn T."/>
            <person name="Peeters S.H."/>
            <person name="Heuer A."/>
            <person name="Rast P."/>
            <person name="Oberbeckmann S."/>
            <person name="Bunk B."/>
            <person name="Jeske O."/>
            <person name="Meyerdierks A."/>
            <person name="Storesund J.E."/>
            <person name="Kallscheuer N."/>
            <person name="Luecker S."/>
            <person name="Lage O.M."/>
            <person name="Pohl T."/>
            <person name="Merkel B.J."/>
            <person name="Hornburger P."/>
            <person name="Mueller R.-W."/>
            <person name="Bruemmer F."/>
            <person name="Labrenz M."/>
            <person name="Spormann A.M."/>
            <person name="Op den Camp H."/>
            <person name="Overmann J."/>
            <person name="Amann R."/>
            <person name="Jetten M.S.M."/>
            <person name="Mascher T."/>
            <person name="Medema M.H."/>
            <person name="Devos D.P."/>
            <person name="Kaster A.-K."/>
            <person name="Ovreas L."/>
            <person name="Rohde M."/>
            <person name="Galperin M.Y."/>
            <person name="Jogler C."/>
        </authorList>
    </citation>
    <scope>NUCLEOTIDE SEQUENCE [LARGE SCALE GENOMIC DNA]</scope>
    <source>
        <strain evidence="6 7">Pan44</strain>
    </source>
</reference>
<dbReference type="EMBL" id="CP036271">
    <property type="protein sequence ID" value="QDT54009.1"/>
    <property type="molecule type" value="Genomic_DNA"/>
</dbReference>
<keyword evidence="7" id="KW-1185">Reference proteome</keyword>
<accession>A0A517SD05</accession>
<dbReference type="InterPro" id="IPR000917">
    <property type="entry name" value="Sulfatase_N"/>
</dbReference>
<evidence type="ECO:0000256" key="1">
    <source>
        <dbReference type="ARBA" id="ARBA00008779"/>
    </source>
</evidence>